<dbReference type="Proteomes" id="UP000295221">
    <property type="component" value="Unassembled WGS sequence"/>
</dbReference>
<dbReference type="GO" id="GO:0031992">
    <property type="term" value="F:energy transducer activity"/>
    <property type="evidence" value="ECO:0007669"/>
    <property type="project" value="InterPro"/>
</dbReference>
<evidence type="ECO:0000259" key="11">
    <source>
        <dbReference type="PROSITE" id="PS52015"/>
    </source>
</evidence>
<evidence type="ECO:0000256" key="2">
    <source>
        <dbReference type="ARBA" id="ARBA00006555"/>
    </source>
</evidence>
<comment type="subcellular location">
    <subcellularLocation>
        <location evidence="1">Cell inner membrane</location>
        <topology evidence="1">Single-pass membrane protein</topology>
        <orientation evidence="1">Periplasmic side</orientation>
    </subcellularLocation>
</comment>
<keyword evidence="4" id="KW-1003">Cell membrane</keyword>
<evidence type="ECO:0000313" key="13">
    <source>
        <dbReference type="Proteomes" id="UP000295221"/>
    </source>
</evidence>
<keyword evidence="6 10" id="KW-0812">Transmembrane</keyword>
<dbReference type="SUPFAM" id="SSF74653">
    <property type="entry name" value="TolA/TonB C-terminal domain"/>
    <property type="match status" value="1"/>
</dbReference>
<evidence type="ECO:0000256" key="7">
    <source>
        <dbReference type="ARBA" id="ARBA00022927"/>
    </source>
</evidence>
<dbReference type="PRINTS" id="PR01374">
    <property type="entry name" value="TONBPROTEIN"/>
</dbReference>
<protein>
    <submittedName>
        <fullName evidence="12">TonB family protein</fullName>
    </submittedName>
</protein>
<comment type="similarity">
    <text evidence="2">Belongs to the TonB family.</text>
</comment>
<dbReference type="GO" id="GO:0098797">
    <property type="term" value="C:plasma membrane protein complex"/>
    <property type="evidence" value="ECO:0007669"/>
    <property type="project" value="TreeGrafter"/>
</dbReference>
<dbReference type="Gene3D" id="3.30.1150.10">
    <property type="match status" value="1"/>
</dbReference>
<evidence type="ECO:0000256" key="1">
    <source>
        <dbReference type="ARBA" id="ARBA00004383"/>
    </source>
</evidence>
<evidence type="ECO:0000256" key="4">
    <source>
        <dbReference type="ARBA" id="ARBA00022475"/>
    </source>
</evidence>
<evidence type="ECO:0000256" key="5">
    <source>
        <dbReference type="ARBA" id="ARBA00022519"/>
    </source>
</evidence>
<accession>A0A4R2GK92</accession>
<dbReference type="NCBIfam" id="TIGR01352">
    <property type="entry name" value="tonB_Cterm"/>
    <property type="match status" value="1"/>
</dbReference>
<keyword evidence="8 10" id="KW-1133">Transmembrane helix</keyword>
<dbReference type="Pfam" id="PF03544">
    <property type="entry name" value="TonB_C"/>
    <property type="match status" value="1"/>
</dbReference>
<keyword evidence="9 10" id="KW-0472">Membrane</keyword>
<dbReference type="InterPro" id="IPR003538">
    <property type="entry name" value="TonB"/>
</dbReference>
<dbReference type="OrthoDB" id="9814002at2"/>
<organism evidence="12 13">
    <name type="scientific">Natronoflexus pectinivorans</name>
    <dbReference type="NCBI Taxonomy" id="682526"/>
    <lineage>
        <taxon>Bacteria</taxon>
        <taxon>Pseudomonadati</taxon>
        <taxon>Bacteroidota</taxon>
        <taxon>Bacteroidia</taxon>
        <taxon>Marinilabiliales</taxon>
        <taxon>Marinilabiliaceae</taxon>
        <taxon>Natronoflexus</taxon>
    </lineage>
</organism>
<comment type="caution">
    <text evidence="12">The sequence shown here is derived from an EMBL/GenBank/DDBJ whole genome shotgun (WGS) entry which is preliminary data.</text>
</comment>
<keyword evidence="3" id="KW-0813">Transport</keyword>
<evidence type="ECO:0000256" key="6">
    <source>
        <dbReference type="ARBA" id="ARBA00022692"/>
    </source>
</evidence>
<keyword evidence="13" id="KW-1185">Reference proteome</keyword>
<gene>
    <name evidence="12" type="ORF">EV194_104206</name>
</gene>
<dbReference type="RefSeq" id="WP_132433467.1">
    <property type="nucleotide sequence ID" value="NZ_SLWK01000004.1"/>
</dbReference>
<dbReference type="InterPro" id="IPR006260">
    <property type="entry name" value="TonB/TolA_C"/>
</dbReference>
<dbReference type="InterPro" id="IPR037682">
    <property type="entry name" value="TonB_C"/>
</dbReference>
<evidence type="ECO:0000256" key="10">
    <source>
        <dbReference type="SAM" id="Phobius"/>
    </source>
</evidence>
<evidence type="ECO:0000256" key="3">
    <source>
        <dbReference type="ARBA" id="ARBA00022448"/>
    </source>
</evidence>
<feature type="transmembrane region" description="Helical" evidence="10">
    <location>
        <begin position="37"/>
        <end position="56"/>
    </location>
</feature>
<evidence type="ECO:0000313" key="12">
    <source>
        <dbReference type="EMBL" id="TCO08895.1"/>
    </source>
</evidence>
<reference evidence="12 13" key="1">
    <citation type="submission" date="2019-03" db="EMBL/GenBank/DDBJ databases">
        <title>Genomic Encyclopedia of Type Strains, Phase IV (KMG-IV): sequencing the most valuable type-strain genomes for metagenomic binning, comparative biology and taxonomic classification.</title>
        <authorList>
            <person name="Goeker M."/>
        </authorList>
    </citation>
    <scope>NUCLEOTIDE SEQUENCE [LARGE SCALE GENOMIC DNA]</scope>
    <source>
        <strain evidence="12 13">DSM 24179</strain>
    </source>
</reference>
<feature type="domain" description="TonB C-terminal" evidence="11">
    <location>
        <begin position="413"/>
        <end position="506"/>
    </location>
</feature>
<dbReference type="FunFam" id="3.30.1150.10:FF:000002">
    <property type="entry name" value="Energy transducer TonB"/>
    <property type="match status" value="1"/>
</dbReference>
<evidence type="ECO:0000256" key="8">
    <source>
        <dbReference type="ARBA" id="ARBA00022989"/>
    </source>
</evidence>
<dbReference type="PROSITE" id="PS52015">
    <property type="entry name" value="TONB_CTD"/>
    <property type="match status" value="1"/>
</dbReference>
<dbReference type="InterPro" id="IPR051045">
    <property type="entry name" value="TonB-dependent_transducer"/>
</dbReference>
<feature type="transmembrane region" description="Helical" evidence="10">
    <location>
        <begin position="6"/>
        <end position="25"/>
    </location>
</feature>
<dbReference type="EMBL" id="SLWK01000004">
    <property type="protein sequence ID" value="TCO08895.1"/>
    <property type="molecule type" value="Genomic_DNA"/>
</dbReference>
<evidence type="ECO:0000256" key="9">
    <source>
        <dbReference type="ARBA" id="ARBA00023136"/>
    </source>
</evidence>
<feature type="transmembrane region" description="Helical" evidence="10">
    <location>
        <begin position="91"/>
        <end position="112"/>
    </location>
</feature>
<dbReference type="GO" id="GO:0015891">
    <property type="term" value="P:siderophore transport"/>
    <property type="evidence" value="ECO:0007669"/>
    <property type="project" value="InterPro"/>
</dbReference>
<dbReference type="AlphaFoldDB" id="A0A4R2GK92"/>
<dbReference type="PANTHER" id="PTHR33446">
    <property type="entry name" value="PROTEIN TONB-RELATED"/>
    <property type="match status" value="1"/>
</dbReference>
<dbReference type="PANTHER" id="PTHR33446:SF2">
    <property type="entry name" value="PROTEIN TONB"/>
    <property type="match status" value="1"/>
</dbReference>
<dbReference type="GO" id="GO:0055085">
    <property type="term" value="P:transmembrane transport"/>
    <property type="evidence" value="ECO:0007669"/>
    <property type="project" value="InterPro"/>
</dbReference>
<dbReference type="GO" id="GO:0030288">
    <property type="term" value="C:outer membrane-bounded periplasmic space"/>
    <property type="evidence" value="ECO:0007669"/>
    <property type="project" value="InterPro"/>
</dbReference>
<proteinExistence type="inferred from homology"/>
<keyword evidence="5" id="KW-0997">Cell inner membrane</keyword>
<name>A0A4R2GK92_9BACT</name>
<keyword evidence="7" id="KW-0653">Protein transport</keyword>
<dbReference type="GO" id="GO:0015031">
    <property type="term" value="P:protein transport"/>
    <property type="evidence" value="ECO:0007669"/>
    <property type="project" value="UniProtKB-KW"/>
</dbReference>
<sequence>MNALILYLLKSSLWLSAFALVYYLFLRNQRLFFANRIFLIVGILASIILPLFTFSYPTLLVDSLTHTEQVIVGELVAGEVITDDITRRINWVFILPILFAIGLLALASRLLYQTSILFKEIVNSPRTYVNDFTVIESNRYPAPFSFFSYVFINPSVNKSDMREIVRHEAEHIKQYHCIDLMLSEIVRLLLWFNPVAWLYGHFVRQNHEYLADNHAIQNCSNPAIYRAVLINQMVGGEAIRLGNMFCYSLNKKRFTMMTKQTTTALQKLKFLWILPAIAFTVYACTKLDENYGSIEKGEHSPSTIPPHEEGVIYFIDGVITDVHEEVLNKVLTPDMIASIQIYKDEFALEKFGNLGKNGVIEINTRTQDFGKTLADFYRNMTEDQRANLPRETIRSSDGEAVFVMVENMPEFPGGIEALQDYLRSSIRYPTLAAADGIQGRVYVQFVITKEGEIDKVKILRGVHPLLDNEAYRVVSQMPNWQPGTQRNIPVAVSYTVPINFVLNNEV</sequence>